<evidence type="ECO:0000259" key="5">
    <source>
        <dbReference type="PROSITE" id="PS50931"/>
    </source>
</evidence>
<dbReference type="AlphaFoldDB" id="A0A2T0B365"/>
<dbReference type="PRINTS" id="PR00039">
    <property type="entry name" value="HTHLYSR"/>
</dbReference>
<proteinExistence type="inferred from homology"/>
<keyword evidence="2" id="KW-0805">Transcription regulation</keyword>
<evidence type="ECO:0000313" key="7">
    <source>
        <dbReference type="Proteomes" id="UP000239706"/>
    </source>
</evidence>
<name>A0A2T0B365_9CLOT</name>
<dbReference type="SUPFAM" id="SSF53850">
    <property type="entry name" value="Periplasmic binding protein-like II"/>
    <property type="match status" value="1"/>
</dbReference>
<gene>
    <name evidence="6" type="primary">tfdR</name>
    <name evidence="6" type="ORF">CLLI_18660</name>
</gene>
<dbReference type="GO" id="GO:0003700">
    <property type="term" value="F:DNA-binding transcription factor activity"/>
    <property type="evidence" value="ECO:0007669"/>
    <property type="project" value="InterPro"/>
</dbReference>
<evidence type="ECO:0000256" key="2">
    <source>
        <dbReference type="ARBA" id="ARBA00023015"/>
    </source>
</evidence>
<evidence type="ECO:0000256" key="4">
    <source>
        <dbReference type="ARBA" id="ARBA00023163"/>
    </source>
</evidence>
<dbReference type="RefSeq" id="WP_170063693.1">
    <property type="nucleotide sequence ID" value="NZ_PVXO01000050.1"/>
</dbReference>
<feature type="domain" description="HTH lysR-type" evidence="5">
    <location>
        <begin position="1"/>
        <end position="58"/>
    </location>
</feature>
<comment type="caution">
    <text evidence="6">The sequence shown here is derived from an EMBL/GenBank/DDBJ whole genome shotgun (WGS) entry which is preliminary data.</text>
</comment>
<dbReference type="FunFam" id="1.10.10.10:FF:000001">
    <property type="entry name" value="LysR family transcriptional regulator"/>
    <property type="match status" value="1"/>
</dbReference>
<keyword evidence="7" id="KW-1185">Reference proteome</keyword>
<keyword evidence="4" id="KW-0804">Transcription</keyword>
<evidence type="ECO:0000313" key="6">
    <source>
        <dbReference type="EMBL" id="PRR78197.1"/>
    </source>
</evidence>
<keyword evidence="3" id="KW-0238">DNA-binding</keyword>
<dbReference type="SUPFAM" id="SSF46785">
    <property type="entry name" value="Winged helix' DNA-binding domain"/>
    <property type="match status" value="1"/>
</dbReference>
<protein>
    <submittedName>
        <fullName evidence="6">HTH-type transcriptional regulator TdfR</fullName>
    </submittedName>
</protein>
<dbReference type="Gene3D" id="1.10.10.10">
    <property type="entry name" value="Winged helix-like DNA-binding domain superfamily/Winged helix DNA-binding domain"/>
    <property type="match status" value="1"/>
</dbReference>
<accession>A0A2T0B365</accession>
<evidence type="ECO:0000256" key="3">
    <source>
        <dbReference type="ARBA" id="ARBA00023125"/>
    </source>
</evidence>
<comment type="similarity">
    <text evidence="1">Belongs to the LysR transcriptional regulatory family.</text>
</comment>
<evidence type="ECO:0000256" key="1">
    <source>
        <dbReference type="ARBA" id="ARBA00009437"/>
    </source>
</evidence>
<dbReference type="InterPro" id="IPR036388">
    <property type="entry name" value="WH-like_DNA-bd_sf"/>
</dbReference>
<reference evidence="6 7" key="1">
    <citation type="submission" date="2018-03" db="EMBL/GenBank/DDBJ databases">
        <title>Genome sequence of Clostridium liquoris DSM 100320.</title>
        <authorList>
            <person name="Poehlein A."/>
            <person name="Daniel R."/>
        </authorList>
    </citation>
    <scope>NUCLEOTIDE SEQUENCE [LARGE SCALE GENOMIC DNA]</scope>
    <source>
        <strain evidence="6 7">DSM 100320</strain>
    </source>
</reference>
<dbReference type="EMBL" id="PVXO01000050">
    <property type="protein sequence ID" value="PRR78197.1"/>
    <property type="molecule type" value="Genomic_DNA"/>
</dbReference>
<dbReference type="GO" id="GO:0000976">
    <property type="term" value="F:transcription cis-regulatory region binding"/>
    <property type="evidence" value="ECO:0007669"/>
    <property type="project" value="TreeGrafter"/>
</dbReference>
<sequence>MKIEYLKYIIEIEKQGSISKAARSLFLTQPYLSKAIHELEEEINVTIFIRNKNGVQVTDQGGEVIEHAKKVIKDVENFINLYNDTQSKIYTFKLSTIHSSHTIDTFFRLNDEYENETDTRFYIKETNNYTVINDIYSQESNIGVVYIPKSMKNTFINILKMKNINYTFICDLDRQVILSKNHPLLKNGHKIRLEELYKYGMVRYTDYMGFGIESVDYVSIYNLKNMDKINKIIYVNNRAMLHNVLTQTNYFTIGIKDTINQEETYNIVSVPIEDDNEFQSIWGEMWAINLKDKTIDELSKKFIKILKDNYGKPQRTAPVK</sequence>
<dbReference type="Pfam" id="PF00126">
    <property type="entry name" value="HTH_1"/>
    <property type="match status" value="1"/>
</dbReference>
<dbReference type="PANTHER" id="PTHR30126">
    <property type="entry name" value="HTH-TYPE TRANSCRIPTIONAL REGULATOR"/>
    <property type="match status" value="1"/>
</dbReference>
<organism evidence="6 7">
    <name type="scientific">Clostridium liquoris</name>
    <dbReference type="NCBI Taxonomy" id="1289519"/>
    <lineage>
        <taxon>Bacteria</taxon>
        <taxon>Bacillati</taxon>
        <taxon>Bacillota</taxon>
        <taxon>Clostridia</taxon>
        <taxon>Eubacteriales</taxon>
        <taxon>Clostridiaceae</taxon>
        <taxon>Clostridium</taxon>
    </lineage>
</organism>
<dbReference type="PROSITE" id="PS50931">
    <property type="entry name" value="HTH_LYSR"/>
    <property type="match status" value="1"/>
</dbReference>
<dbReference type="Proteomes" id="UP000239706">
    <property type="component" value="Unassembled WGS sequence"/>
</dbReference>
<dbReference type="PANTHER" id="PTHR30126:SF40">
    <property type="entry name" value="HTH-TYPE TRANSCRIPTIONAL REGULATOR GLTR"/>
    <property type="match status" value="1"/>
</dbReference>
<dbReference type="InterPro" id="IPR000847">
    <property type="entry name" value="LysR_HTH_N"/>
</dbReference>
<dbReference type="InterPro" id="IPR036390">
    <property type="entry name" value="WH_DNA-bd_sf"/>
</dbReference>